<gene>
    <name evidence="1" type="ORF">ACFFRH_39990</name>
</gene>
<dbReference type="Pfam" id="PF14106">
    <property type="entry name" value="DUF4279"/>
    <property type="match status" value="1"/>
</dbReference>
<protein>
    <submittedName>
        <fullName evidence="1">DUF4279 domain-containing protein</fullName>
    </submittedName>
</protein>
<dbReference type="RefSeq" id="WP_344748994.1">
    <property type="nucleotide sequence ID" value="NZ_BAAAWW010000177.1"/>
</dbReference>
<reference evidence="1 2" key="1">
    <citation type="submission" date="2024-09" db="EMBL/GenBank/DDBJ databases">
        <authorList>
            <person name="Sun Q."/>
            <person name="Mori K."/>
        </authorList>
    </citation>
    <scope>NUCLEOTIDE SEQUENCE [LARGE SCALE GENOMIC DNA]</scope>
    <source>
        <strain evidence="1 2">JCM 3028</strain>
    </source>
</reference>
<organism evidence="1 2">
    <name type="scientific">Streptosporangium vulgare</name>
    <dbReference type="NCBI Taxonomy" id="46190"/>
    <lineage>
        <taxon>Bacteria</taxon>
        <taxon>Bacillati</taxon>
        <taxon>Actinomycetota</taxon>
        <taxon>Actinomycetes</taxon>
        <taxon>Streptosporangiales</taxon>
        <taxon>Streptosporangiaceae</taxon>
        <taxon>Streptosporangium</taxon>
    </lineage>
</organism>
<dbReference type="EMBL" id="JBHMBS010000037">
    <property type="protein sequence ID" value="MFB9681697.1"/>
    <property type="molecule type" value="Genomic_DNA"/>
</dbReference>
<dbReference type="Proteomes" id="UP001589610">
    <property type="component" value="Unassembled WGS sequence"/>
</dbReference>
<proteinExistence type="predicted"/>
<sequence length="134" mass="14843">MFKISLRLVSDDGDPAQVSAATGMVADHAVRAGDRSIKTGKLYKFSSWSASVGPKSGFERPEEAFEELVSWGLPTAYTFRKLKSESNWEISLVVVQEFRNTDNPMEKGVSLNTQVIEWIAAAGAGLEIDQYVYY</sequence>
<evidence type="ECO:0000313" key="1">
    <source>
        <dbReference type="EMBL" id="MFB9681697.1"/>
    </source>
</evidence>
<dbReference type="InterPro" id="IPR025459">
    <property type="entry name" value="DUF4279"/>
</dbReference>
<accession>A0ABV5TRF0</accession>
<keyword evidence="2" id="KW-1185">Reference proteome</keyword>
<name>A0ABV5TRF0_9ACTN</name>
<comment type="caution">
    <text evidence="1">The sequence shown here is derived from an EMBL/GenBank/DDBJ whole genome shotgun (WGS) entry which is preliminary data.</text>
</comment>
<evidence type="ECO:0000313" key="2">
    <source>
        <dbReference type="Proteomes" id="UP001589610"/>
    </source>
</evidence>